<reference evidence="2" key="2">
    <citation type="submission" date="2021-04" db="EMBL/GenBank/DDBJ databases">
        <authorList>
            <person name="Liu J."/>
        </authorList>
    </citation>
    <scope>NUCLEOTIDE SEQUENCE</scope>
    <source>
        <strain evidence="2">BAD-6</strain>
    </source>
</reference>
<name>A0A8J8B2W7_9FIRM</name>
<dbReference type="InterPro" id="IPR000182">
    <property type="entry name" value="GNAT_dom"/>
</dbReference>
<dbReference type="InterPro" id="IPR051554">
    <property type="entry name" value="Acetyltransferase_Eis"/>
</dbReference>
<comment type="caution">
    <text evidence="2">The sequence shown here is derived from an EMBL/GenBank/DDBJ whole genome shotgun (WGS) entry which is preliminary data.</text>
</comment>
<gene>
    <name evidence="2" type="ORF">KCX82_14800</name>
</gene>
<reference evidence="2" key="1">
    <citation type="submission" date="2021-04" db="EMBL/GenBank/DDBJ databases">
        <title>Sinoanaerobacter chloroacetimidivorans sp. nov., an obligate anaerobic bacterium isolated from anaerobic sludge.</title>
        <authorList>
            <person name="Bao Y."/>
        </authorList>
    </citation>
    <scope>NUCLEOTIDE SEQUENCE</scope>
    <source>
        <strain evidence="2">BAD-6</strain>
    </source>
</reference>
<accession>A0A8J8B2W7</accession>
<dbReference type="Pfam" id="PF13527">
    <property type="entry name" value="Acetyltransf_9"/>
    <property type="match status" value="1"/>
</dbReference>
<feature type="domain" description="N-acetyltransferase" evidence="1">
    <location>
        <begin position="2"/>
        <end position="149"/>
    </location>
</feature>
<dbReference type="SUPFAM" id="SSF55729">
    <property type="entry name" value="Acyl-CoA N-acyltransferases (Nat)"/>
    <property type="match status" value="1"/>
</dbReference>
<dbReference type="RefSeq" id="WP_227019288.1">
    <property type="nucleotide sequence ID" value="NZ_JAGSND010000010.1"/>
</dbReference>
<evidence type="ECO:0000259" key="1">
    <source>
        <dbReference type="PROSITE" id="PS51186"/>
    </source>
</evidence>
<dbReference type="Proteomes" id="UP000675664">
    <property type="component" value="Unassembled WGS sequence"/>
</dbReference>
<dbReference type="GO" id="GO:0034069">
    <property type="term" value="F:aminoglycoside N-acetyltransferase activity"/>
    <property type="evidence" value="ECO:0007669"/>
    <property type="project" value="TreeGrafter"/>
</dbReference>
<dbReference type="EMBL" id="JAGSND010000010">
    <property type="protein sequence ID" value="MBR0599156.1"/>
    <property type="molecule type" value="Genomic_DNA"/>
</dbReference>
<dbReference type="InterPro" id="IPR016181">
    <property type="entry name" value="Acyl_CoA_acyltransferase"/>
</dbReference>
<dbReference type="GO" id="GO:0030649">
    <property type="term" value="P:aminoglycoside antibiotic catabolic process"/>
    <property type="evidence" value="ECO:0007669"/>
    <property type="project" value="TreeGrafter"/>
</dbReference>
<dbReference type="Gene3D" id="3.40.630.30">
    <property type="match status" value="1"/>
</dbReference>
<proteinExistence type="predicted"/>
<dbReference type="PANTHER" id="PTHR37817:SF1">
    <property type="entry name" value="N-ACETYLTRANSFERASE EIS"/>
    <property type="match status" value="1"/>
</dbReference>
<evidence type="ECO:0000313" key="2">
    <source>
        <dbReference type="EMBL" id="MBR0599156.1"/>
    </source>
</evidence>
<dbReference type="PROSITE" id="PS51186">
    <property type="entry name" value="GNAT"/>
    <property type="match status" value="1"/>
</dbReference>
<dbReference type="AlphaFoldDB" id="A0A8J8B2W7"/>
<protein>
    <submittedName>
        <fullName evidence="2">GNAT family N-acetyltransferase</fullName>
    </submittedName>
</protein>
<keyword evidence="3" id="KW-1185">Reference proteome</keyword>
<organism evidence="2 3">
    <name type="scientific">Sinanaerobacter chloroacetimidivorans</name>
    <dbReference type="NCBI Taxonomy" id="2818044"/>
    <lineage>
        <taxon>Bacteria</taxon>
        <taxon>Bacillati</taxon>
        <taxon>Bacillota</taxon>
        <taxon>Clostridia</taxon>
        <taxon>Peptostreptococcales</taxon>
        <taxon>Anaerovoracaceae</taxon>
        <taxon>Sinanaerobacter</taxon>
    </lineage>
</organism>
<sequence>MKELRLSKETEIPRLKEMWKLCFGDEDSYIDYYFAHRYRQEDTAVLLSDGKIASMLTMIPVWLVLPQGEKIKASMLYAIATHPQYQGRGLAGELMDFANDHLAEKGTSFSMLVPAEKSLFRFYQRQGYQEAFYLREIKVDDRQMKELQRTALGAASIAGKFYHAGPEEYNKIRESHFRNHFHVAYEADEFSYQKKISQLSGADLYGIDFPGYQGCMLAERIDEDKVLIKELLASEKDLVSVILETAKLLPAAEYFFRMPAFLGQSLEASSVRPFGMIRNLHDHSQWRKEKVPGLKFDQSEVGSSGYLGLAFD</sequence>
<dbReference type="CDD" id="cd04301">
    <property type="entry name" value="NAT_SF"/>
    <property type="match status" value="1"/>
</dbReference>
<evidence type="ECO:0000313" key="3">
    <source>
        <dbReference type="Proteomes" id="UP000675664"/>
    </source>
</evidence>
<dbReference type="PANTHER" id="PTHR37817">
    <property type="entry name" value="N-ACETYLTRANSFERASE EIS"/>
    <property type="match status" value="1"/>
</dbReference>